<keyword evidence="6" id="KW-0067">ATP-binding</keyword>
<dbReference type="OrthoDB" id="9793933at2"/>
<dbReference type="PANTHER" id="PTHR33571">
    <property type="entry name" value="SSL8005 PROTEIN"/>
    <property type="match status" value="1"/>
</dbReference>
<keyword evidence="2" id="KW-0808">Transferase</keyword>
<evidence type="ECO:0000256" key="1">
    <source>
        <dbReference type="ARBA" id="ARBA00001946"/>
    </source>
</evidence>
<dbReference type="GO" id="GO:0046872">
    <property type="term" value="F:metal ion binding"/>
    <property type="evidence" value="ECO:0007669"/>
    <property type="project" value="UniProtKB-KW"/>
</dbReference>
<keyword evidence="7" id="KW-0460">Magnesium</keyword>
<evidence type="ECO:0000313" key="10">
    <source>
        <dbReference type="Proteomes" id="UP000249610"/>
    </source>
</evidence>
<dbReference type="GO" id="GO:0005524">
    <property type="term" value="F:ATP binding"/>
    <property type="evidence" value="ECO:0007669"/>
    <property type="project" value="UniProtKB-KW"/>
</dbReference>
<evidence type="ECO:0000256" key="7">
    <source>
        <dbReference type="ARBA" id="ARBA00022842"/>
    </source>
</evidence>
<comment type="cofactor">
    <cofactor evidence="1">
        <name>Mg(2+)</name>
        <dbReference type="ChEBI" id="CHEBI:18420"/>
    </cofactor>
</comment>
<dbReference type="RefSeq" id="WP_111613454.1">
    <property type="nucleotide sequence ID" value="NZ_QLLK01000021.1"/>
</dbReference>
<dbReference type="GO" id="GO:0016779">
    <property type="term" value="F:nucleotidyltransferase activity"/>
    <property type="evidence" value="ECO:0007669"/>
    <property type="project" value="UniProtKB-KW"/>
</dbReference>
<feature type="domain" description="Polymerase beta nucleotidyltransferase" evidence="8">
    <location>
        <begin position="10"/>
        <end position="99"/>
    </location>
</feature>
<dbReference type="Gene3D" id="3.30.460.10">
    <property type="entry name" value="Beta Polymerase, domain 2"/>
    <property type="match status" value="1"/>
</dbReference>
<evidence type="ECO:0000256" key="6">
    <source>
        <dbReference type="ARBA" id="ARBA00022840"/>
    </source>
</evidence>
<evidence type="ECO:0000256" key="3">
    <source>
        <dbReference type="ARBA" id="ARBA00022695"/>
    </source>
</evidence>
<evidence type="ECO:0000256" key="2">
    <source>
        <dbReference type="ARBA" id="ARBA00022679"/>
    </source>
</evidence>
<dbReference type="InterPro" id="IPR043519">
    <property type="entry name" value="NT_sf"/>
</dbReference>
<proteinExistence type="predicted"/>
<dbReference type="CDD" id="cd05403">
    <property type="entry name" value="NT_KNTase_like"/>
    <property type="match status" value="1"/>
</dbReference>
<gene>
    <name evidence="9" type="ORF">LV83_04154</name>
</gene>
<keyword evidence="3" id="KW-0548">Nucleotidyltransferase</keyword>
<protein>
    <recommendedName>
        <fullName evidence="8">Polymerase beta nucleotidyltransferase domain-containing protein</fullName>
    </recommendedName>
</protein>
<accession>A0A327NWX5</accession>
<keyword evidence="5" id="KW-0547">Nucleotide-binding</keyword>
<evidence type="ECO:0000259" key="8">
    <source>
        <dbReference type="Pfam" id="PF18765"/>
    </source>
</evidence>
<comment type="caution">
    <text evidence="9">The sequence shown here is derived from an EMBL/GenBank/DDBJ whole genome shotgun (WGS) entry which is preliminary data.</text>
</comment>
<dbReference type="PANTHER" id="PTHR33571:SF12">
    <property type="entry name" value="BSL3053 PROTEIN"/>
    <property type="match status" value="1"/>
</dbReference>
<dbReference type="Pfam" id="PF18765">
    <property type="entry name" value="Polbeta"/>
    <property type="match status" value="1"/>
</dbReference>
<dbReference type="AlphaFoldDB" id="A0A327NWX5"/>
<evidence type="ECO:0000256" key="5">
    <source>
        <dbReference type="ARBA" id="ARBA00022741"/>
    </source>
</evidence>
<reference evidence="9 10" key="1">
    <citation type="submission" date="2018-06" db="EMBL/GenBank/DDBJ databases">
        <title>Genomic Encyclopedia of Archaeal and Bacterial Type Strains, Phase II (KMG-II): from individual species to whole genera.</title>
        <authorList>
            <person name="Goeker M."/>
        </authorList>
    </citation>
    <scope>NUCLEOTIDE SEQUENCE [LARGE SCALE GENOMIC DNA]</scope>
    <source>
        <strain evidence="9 10">DSM 23446</strain>
    </source>
</reference>
<evidence type="ECO:0000256" key="4">
    <source>
        <dbReference type="ARBA" id="ARBA00022723"/>
    </source>
</evidence>
<organism evidence="9 10">
    <name type="scientific">Algoriphagus yeomjeoni</name>
    <dbReference type="NCBI Taxonomy" id="291403"/>
    <lineage>
        <taxon>Bacteria</taxon>
        <taxon>Pseudomonadati</taxon>
        <taxon>Bacteroidota</taxon>
        <taxon>Cytophagia</taxon>
        <taxon>Cytophagales</taxon>
        <taxon>Cyclobacteriaceae</taxon>
        <taxon>Algoriphagus</taxon>
    </lineage>
</organism>
<dbReference type="InterPro" id="IPR052038">
    <property type="entry name" value="Type-VII_TA_antitoxin"/>
</dbReference>
<dbReference type="InterPro" id="IPR041633">
    <property type="entry name" value="Polbeta"/>
</dbReference>
<evidence type="ECO:0000313" key="9">
    <source>
        <dbReference type="EMBL" id="RAI83841.1"/>
    </source>
</evidence>
<keyword evidence="10" id="KW-1185">Reference proteome</keyword>
<dbReference type="Proteomes" id="UP000249610">
    <property type="component" value="Unassembled WGS sequence"/>
</dbReference>
<keyword evidence="4" id="KW-0479">Metal-binding</keyword>
<dbReference type="SUPFAM" id="SSF81301">
    <property type="entry name" value="Nucleotidyltransferase"/>
    <property type="match status" value="1"/>
</dbReference>
<sequence>MRRIISDNIENIKLLCETHNVKSLFAFGSVCTDNFNDKSDIDFLISFNPMDYGDYADTYFDLADKFENLFQRPVDLVTDKSLSNPYFIRSVNQTKTLIYG</sequence>
<dbReference type="EMBL" id="QLLK01000021">
    <property type="protein sequence ID" value="RAI83841.1"/>
    <property type="molecule type" value="Genomic_DNA"/>
</dbReference>
<name>A0A327NWX5_9BACT</name>